<dbReference type="Proteomes" id="UP000198211">
    <property type="component" value="Unassembled WGS sequence"/>
</dbReference>
<keyword evidence="3" id="KW-1185">Reference proteome</keyword>
<feature type="region of interest" description="Disordered" evidence="1">
    <location>
        <begin position="309"/>
        <end position="350"/>
    </location>
</feature>
<evidence type="ECO:0008006" key="4">
    <source>
        <dbReference type="Google" id="ProtNLM"/>
    </source>
</evidence>
<dbReference type="InterPro" id="IPR043128">
    <property type="entry name" value="Rev_trsase/Diguanyl_cyclase"/>
</dbReference>
<dbReference type="InterPro" id="IPR051320">
    <property type="entry name" value="Viral_Replic_Matur_Polypro"/>
</dbReference>
<dbReference type="EMBL" id="NBNE01001642">
    <property type="protein sequence ID" value="OWZ13203.1"/>
    <property type="molecule type" value="Genomic_DNA"/>
</dbReference>
<dbReference type="AlphaFoldDB" id="A0A225W634"/>
<feature type="compositionally biased region" description="Basic and acidic residues" evidence="1">
    <location>
        <begin position="416"/>
        <end position="429"/>
    </location>
</feature>
<feature type="compositionally biased region" description="Polar residues" evidence="1">
    <location>
        <begin position="364"/>
        <end position="375"/>
    </location>
</feature>
<feature type="region of interest" description="Disordered" evidence="1">
    <location>
        <begin position="1"/>
        <end position="29"/>
    </location>
</feature>
<comment type="caution">
    <text evidence="2">The sequence shown here is derived from an EMBL/GenBank/DDBJ whole genome shotgun (WGS) entry which is preliminary data.</text>
</comment>
<dbReference type="Gene3D" id="2.40.70.10">
    <property type="entry name" value="Acid Proteases"/>
    <property type="match status" value="1"/>
</dbReference>
<dbReference type="PANTHER" id="PTHR33064:SF37">
    <property type="entry name" value="RIBONUCLEASE H"/>
    <property type="match status" value="1"/>
</dbReference>
<evidence type="ECO:0000256" key="1">
    <source>
        <dbReference type="SAM" id="MobiDB-lite"/>
    </source>
</evidence>
<dbReference type="Gene3D" id="3.10.10.10">
    <property type="entry name" value="HIV Type 1 Reverse Transcriptase, subunit A, domain 1"/>
    <property type="match status" value="1"/>
</dbReference>
<dbReference type="SUPFAM" id="SSF50630">
    <property type="entry name" value="Acid proteases"/>
    <property type="match status" value="1"/>
</dbReference>
<organism evidence="2 3">
    <name type="scientific">Phytophthora megakarya</name>
    <dbReference type="NCBI Taxonomy" id="4795"/>
    <lineage>
        <taxon>Eukaryota</taxon>
        <taxon>Sar</taxon>
        <taxon>Stramenopiles</taxon>
        <taxon>Oomycota</taxon>
        <taxon>Peronosporomycetes</taxon>
        <taxon>Peronosporales</taxon>
        <taxon>Peronosporaceae</taxon>
        <taxon>Phytophthora</taxon>
    </lineage>
</organism>
<reference evidence="3" key="1">
    <citation type="submission" date="2017-03" db="EMBL/GenBank/DDBJ databases">
        <title>Phytopthora megakarya and P. palmivora, two closely related causual agents of cacao black pod achieved similar genome size and gene model numbers by different mechanisms.</title>
        <authorList>
            <person name="Ali S."/>
            <person name="Shao J."/>
            <person name="Larry D.J."/>
            <person name="Kronmiller B."/>
            <person name="Shen D."/>
            <person name="Strem M.D."/>
            <person name="Melnick R.L."/>
            <person name="Guiltinan M.J."/>
            <person name="Tyler B.M."/>
            <person name="Meinhardt L.W."/>
            <person name="Bailey B.A."/>
        </authorList>
    </citation>
    <scope>NUCLEOTIDE SEQUENCE [LARGE SCALE GENOMIC DNA]</scope>
    <source>
        <strain evidence="3">zdho120</strain>
    </source>
</reference>
<protein>
    <recommendedName>
        <fullName evidence="4">Peptidase A2 domain-containing protein</fullName>
    </recommendedName>
</protein>
<sequence>MPHGRILQSDTQMVRSDSTRRAVPRASGEDIKLERSPGWNPVRAERSKYCIYAYANKATTDRGRKESDLRGNTCNLHSYAANIASLPRIGEFGRSDAEVALDLKRGESRGVNQERAILLLDTGAEVSILDTTFARTVGCHSDTSQGQECVGIGDNIHTSEERTKIKITLAGYLVYFFDIWIGDLSGQNAILGMDFMVPAGVCMGLADESMRLPDEVGTPLNGRMRLYSEKISNPRKTSTNPGWTVGRNSSEHEVISYRKLWVTRGERWVPTVTEGPGRTRYLIILNIGETFLRLDHRLDVGMILDQDKVPRSPGYILDREPPEASEGPEKPAVQTPKYTTPRLVLRRAEPSDINRDRTLISTLKTRSLAETTNAAQIEERFPNPYPPTPPTNPNSDRYRSGDAGGGGISESLPDQAPDRTGTKDIEPKTENPNCQTGIKPESGKDYGVNTQIHPTEGVDYQRKKQHRPPSPRQNTEDDDDIYYHESGDLSAEDLTGNIAMLPESPISTIAEVSSEDLQVGNSESATLEEIEKLWQIIWKKQHLLIGERPTSGGQGRRMVIDARNAKPIASRSRKAPTRFREKVAGLVKGLLAAEIIRPSTSPWASPIVIVRKRNGVDIRLCTDYKLVNGLTRLMVYPIPLISDLKEEDLDKALWYCSLDMTSGFWAYPRRIELARSQHLSLCSDYSNGIAGPSD</sequence>
<accession>A0A225W634</accession>
<feature type="compositionally biased region" description="Pro residues" evidence="1">
    <location>
        <begin position="383"/>
        <end position="392"/>
    </location>
</feature>
<dbReference type="SUPFAM" id="SSF56672">
    <property type="entry name" value="DNA/RNA polymerases"/>
    <property type="match status" value="1"/>
</dbReference>
<dbReference type="Pfam" id="PF13650">
    <property type="entry name" value="Asp_protease_2"/>
    <property type="match status" value="1"/>
</dbReference>
<evidence type="ECO:0000313" key="2">
    <source>
        <dbReference type="EMBL" id="OWZ13203.1"/>
    </source>
</evidence>
<name>A0A225W634_9STRA</name>
<gene>
    <name evidence="2" type="ORF">PHMEG_00013518</name>
</gene>
<dbReference type="OrthoDB" id="84413at2759"/>
<evidence type="ECO:0000313" key="3">
    <source>
        <dbReference type="Proteomes" id="UP000198211"/>
    </source>
</evidence>
<dbReference type="InterPro" id="IPR043502">
    <property type="entry name" value="DNA/RNA_pol_sf"/>
</dbReference>
<dbReference type="Gene3D" id="3.30.70.270">
    <property type="match status" value="1"/>
</dbReference>
<dbReference type="InterPro" id="IPR021109">
    <property type="entry name" value="Peptidase_aspartic_dom_sf"/>
</dbReference>
<feature type="region of interest" description="Disordered" evidence="1">
    <location>
        <begin position="364"/>
        <end position="482"/>
    </location>
</feature>
<proteinExistence type="predicted"/>
<dbReference type="PANTHER" id="PTHR33064">
    <property type="entry name" value="POL PROTEIN"/>
    <property type="match status" value="1"/>
</dbReference>